<gene>
    <name evidence="1" type="ORF">GPJ59_03500</name>
</gene>
<evidence type="ECO:0000313" key="1">
    <source>
        <dbReference type="EMBL" id="MBW5480979.1"/>
    </source>
</evidence>
<organism evidence="1 2">
    <name type="scientific">Streptomyces bambusae</name>
    <dbReference type="NCBI Taxonomy" id="1550616"/>
    <lineage>
        <taxon>Bacteria</taxon>
        <taxon>Bacillati</taxon>
        <taxon>Actinomycetota</taxon>
        <taxon>Actinomycetes</taxon>
        <taxon>Kitasatosporales</taxon>
        <taxon>Streptomycetaceae</taxon>
        <taxon>Streptomyces</taxon>
    </lineage>
</organism>
<sequence length="161" mass="16888">MRGEDREAAADEQAVDGTPDERATLLGLRVEYLFTCIQPLGRRYTLQEVVDGIRQITSGPNALRLSAGQLWSLVNGRVANPAVGSLRALGAFFGVPLAYFVDDEVAARVSARLALAAALRANDVRSVALRAATVAAVSAQGVEAVRSVLDLRGGAGTEDAP</sequence>
<protein>
    <recommendedName>
        <fullName evidence="3">XRE family transcriptional regulator</fullName>
    </recommendedName>
</protein>
<keyword evidence="2" id="KW-1185">Reference proteome</keyword>
<proteinExistence type="predicted"/>
<comment type="caution">
    <text evidence="1">The sequence shown here is derived from an EMBL/GenBank/DDBJ whole genome shotgun (WGS) entry which is preliminary data.</text>
</comment>
<reference evidence="1 2" key="1">
    <citation type="submission" date="2019-12" db="EMBL/GenBank/DDBJ databases">
        <title>Genome sequence of Streptomyces bambusae.</title>
        <authorList>
            <person name="Bansal K."/>
            <person name="Choksket S."/>
            <person name="Korpole S."/>
            <person name="Patil P.B."/>
        </authorList>
    </citation>
    <scope>NUCLEOTIDE SEQUENCE [LARGE SCALE GENOMIC DNA]</scope>
    <source>
        <strain evidence="1 2">SK60</strain>
    </source>
</reference>
<dbReference type="EMBL" id="WTFF01000011">
    <property type="protein sequence ID" value="MBW5480979.1"/>
    <property type="molecule type" value="Genomic_DNA"/>
</dbReference>
<dbReference type="RefSeq" id="WP_219664860.1">
    <property type="nucleotide sequence ID" value="NZ_WTFF01000011.1"/>
</dbReference>
<name>A0ABS6YZT0_9ACTN</name>
<dbReference type="Proteomes" id="UP000812013">
    <property type="component" value="Unassembled WGS sequence"/>
</dbReference>
<evidence type="ECO:0000313" key="2">
    <source>
        <dbReference type="Proteomes" id="UP000812013"/>
    </source>
</evidence>
<dbReference type="InterPro" id="IPR010982">
    <property type="entry name" value="Lambda_DNA-bd_dom_sf"/>
</dbReference>
<accession>A0ABS6YZT0</accession>
<evidence type="ECO:0008006" key="3">
    <source>
        <dbReference type="Google" id="ProtNLM"/>
    </source>
</evidence>
<dbReference type="Gene3D" id="1.10.260.40">
    <property type="entry name" value="lambda repressor-like DNA-binding domains"/>
    <property type="match status" value="1"/>
</dbReference>